<name>A0A835LU70_9MAGN</name>
<keyword evidence="4" id="KW-1185">Reference proteome</keyword>
<dbReference type="OrthoDB" id="1749511at2759"/>
<evidence type="ECO:0000259" key="2">
    <source>
        <dbReference type="Pfam" id="PF19259"/>
    </source>
</evidence>
<dbReference type="Proteomes" id="UP000631114">
    <property type="component" value="Unassembled WGS sequence"/>
</dbReference>
<evidence type="ECO:0000256" key="1">
    <source>
        <dbReference type="SAM" id="MobiDB-lite"/>
    </source>
</evidence>
<gene>
    <name evidence="3" type="ORF">IFM89_013717</name>
</gene>
<reference evidence="3 4" key="1">
    <citation type="submission" date="2020-10" db="EMBL/GenBank/DDBJ databases">
        <title>The Coptis chinensis genome and diversification of protoberbering-type alkaloids.</title>
        <authorList>
            <person name="Wang B."/>
            <person name="Shu S."/>
            <person name="Song C."/>
            <person name="Liu Y."/>
        </authorList>
    </citation>
    <scope>NUCLEOTIDE SEQUENCE [LARGE SCALE GENOMIC DNA]</scope>
    <source>
        <strain evidence="3">HL-2020</strain>
        <tissue evidence="3">Leaf</tissue>
    </source>
</reference>
<evidence type="ECO:0000313" key="4">
    <source>
        <dbReference type="Proteomes" id="UP000631114"/>
    </source>
</evidence>
<dbReference type="InterPro" id="IPR045358">
    <property type="entry name" value="Ty3_capsid"/>
</dbReference>
<dbReference type="Pfam" id="PF19259">
    <property type="entry name" value="Ty3_capsid"/>
    <property type="match status" value="1"/>
</dbReference>
<proteinExistence type="predicted"/>
<organism evidence="3 4">
    <name type="scientific">Coptis chinensis</name>
    <dbReference type="NCBI Taxonomy" id="261450"/>
    <lineage>
        <taxon>Eukaryota</taxon>
        <taxon>Viridiplantae</taxon>
        <taxon>Streptophyta</taxon>
        <taxon>Embryophyta</taxon>
        <taxon>Tracheophyta</taxon>
        <taxon>Spermatophyta</taxon>
        <taxon>Magnoliopsida</taxon>
        <taxon>Ranunculales</taxon>
        <taxon>Ranunculaceae</taxon>
        <taxon>Coptidoideae</taxon>
        <taxon>Coptis</taxon>
    </lineage>
</organism>
<feature type="region of interest" description="Disordered" evidence="1">
    <location>
        <begin position="76"/>
        <end position="98"/>
    </location>
</feature>
<comment type="caution">
    <text evidence="3">The sequence shown here is derived from an EMBL/GenBank/DDBJ whole genome shotgun (WGS) entry which is preliminary data.</text>
</comment>
<dbReference type="EMBL" id="JADFTS010000005">
    <property type="protein sequence ID" value="KAF9605047.1"/>
    <property type="molecule type" value="Genomic_DNA"/>
</dbReference>
<protein>
    <recommendedName>
        <fullName evidence="2">Ty3 transposon capsid-like protein domain-containing protein</fullName>
    </recommendedName>
</protein>
<feature type="compositionally biased region" description="Polar residues" evidence="1">
    <location>
        <begin position="76"/>
        <end position="87"/>
    </location>
</feature>
<sequence>MSSLSKLTQQGTVREYITSFETLINLVPGIQDQHQVSLFVSGLKAEIQAGVRIHNPLSLSHGIDLALKHEDAIKTTNTSLSHSTNRPPNRLYHRPPIP</sequence>
<feature type="domain" description="Ty3 transposon capsid-like protein" evidence="2">
    <location>
        <begin position="3"/>
        <end position="79"/>
    </location>
</feature>
<accession>A0A835LU70</accession>
<evidence type="ECO:0000313" key="3">
    <source>
        <dbReference type="EMBL" id="KAF9605047.1"/>
    </source>
</evidence>
<dbReference type="AlphaFoldDB" id="A0A835LU70"/>